<evidence type="ECO:0000313" key="7">
    <source>
        <dbReference type="EMBL" id="KAF8565503.1"/>
    </source>
</evidence>
<dbReference type="SUPFAM" id="SSF48508">
    <property type="entry name" value="Nuclear receptor ligand-binding domain"/>
    <property type="match status" value="1"/>
</dbReference>
<dbReference type="EMBL" id="JTDF01006634">
    <property type="protein sequence ID" value="KAF8565503.1"/>
    <property type="molecule type" value="Genomic_DNA"/>
</dbReference>
<feature type="non-terminal residue" evidence="7">
    <location>
        <position position="1"/>
    </location>
</feature>
<dbReference type="GO" id="GO:0005634">
    <property type="term" value="C:nucleus"/>
    <property type="evidence" value="ECO:0007669"/>
    <property type="project" value="TreeGrafter"/>
</dbReference>
<dbReference type="Proteomes" id="UP000699462">
    <property type="component" value="Unassembled WGS sequence"/>
</dbReference>
<dbReference type="PANTHER" id="PTHR24085">
    <property type="entry name" value="NUCLEAR HORMONE RECEPTOR"/>
    <property type="match status" value="1"/>
</dbReference>
<dbReference type="GO" id="GO:0000981">
    <property type="term" value="F:DNA-binding transcription factor activity, RNA polymerase II-specific"/>
    <property type="evidence" value="ECO:0007669"/>
    <property type="project" value="TreeGrafter"/>
</dbReference>
<evidence type="ECO:0000256" key="2">
    <source>
        <dbReference type="ARBA" id="ARBA00023163"/>
    </source>
</evidence>
<dbReference type="InterPro" id="IPR000536">
    <property type="entry name" value="Nucl_hrmn_rcpt_lig-bd"/>
</dbReference>
<keyword evidence="1" id="KW-0805">Transcription regulation</keyword>
<dbReference type="PANTHER" id="PTHR24085:SF4">
    <property type="entry name" value="NUCLEAR HORMONE RECEPTOR HR38-RELATED"/>
    <property type="match status" value="1"/>
</dbReference>
<dbReference type="InterPro" id="IPR035500">
    <property type="entry name" value="NHR-like_dom_sf"/>
</dbReference>
<keyword evidence="3" id="KW-0675">Receptor</keyword>
<comment type="caution">
    <text evidence="7">The sequence shown here is derived from an EMBL/GenBank/DDBJ whole genome shotgun (WGS) entry which is preliminary data.</text>
</comment>
<dbReference type="PROSITE" id="PS51843">
    <property type="entry name" value="NR_LBD"/>
    <property type="match status" value="1"/>
</dbReference>
<gene>
    <name evidence="7" type="ORF">P879_03117</name>
</gene>
<proteinExistence type="predicted"/>
<dbReference type="GO" id="GO:0035259">
    <property type="term" value="F:nuclear glucocorticoid receptor binding"/>
    <property type="evidence" value="ECO:0007669"/>
    <property type="project" value="TreeGrafter"/>
</dbReference>
<evidence type="ECO:0000259" key="6">
    <source>
        <dbReference type="PROSITE" id="PS51843"/>
    </source>
</evidence>
<feature type="domain" description="NR LBD" evidence="6">
    <location>
        <begin position="104"/>
        <end position="464"/>
    </location>
</feature>
<sequence>TRLHLINNLGLFVFLTTVVRRDSLKGRRGRLSSKARCQMNEHMHSSSYAESVSESYTTTDQTSPHMRRSTVLNNSANLSRRLMNPIPGCLGNGQRTNSTSTVNSTVTLLSMLTKAYELVGPSASNGSELSACSTRETCFFNSIDKPINTDTQEQSTAMEPYDLTKICNAIQKSMHEIRRYAELVPGFTSLNSTDREILLKMHSLDLLSLRLALRCTGMKTQYRLSGSCDSTETYSNHTTGFTSSNVSIPTTVTPIACDSDSRSASECLTNAIDVSHSENKCSSDGSSWTDPHSLRYFKASEVTSSNHLNYQTTPLYQFENGAIFTFDQLSAAGLGDWGKQLWESGMRIRALIQNDWSAVAGLAALTLVNYKSINYQTPLNKPSEIYALHHRFVEMLKSHCCATVYSSQTSTNSTTSGYASRKSFRLHTDHIPVTMSRVVDSTYFSKVFQQKDHIRSMTKASLLMPLMRLVDSESTVYMWLKEIVELVGNSD</sequence>
<dbReference type="GO" id="GO:0005667">
    <property type="term" value="C:transcription regulator complex"/>
    <property type="evidence" value="ECO:0007669"/>
    <property type="project" value="TreeGrafter"/>
</dbReference>
<reference evidence="7 8" key="1">
    <citation type="submission" date="2019-07" db="EMBL/GenBank/DDBJ databases">
        <title>Annotation for the trematode Paragonimus westermani.</title>
        <authorList>
            <person name="Choi Y.-J."/>
        </authorList>
    </citation>
    <scope>NUCLEOTIDE SEQUENCE [LARGE SCALE GENOMIC DNA]</scope>
    <source>
        <strain evidence="7">180907_Pwestermani</strain>
    </source>
</reference>
<name>A0A8T0DCE5_9TREM</name>
<feature type="compositionally biased region" description="Low complexity" evidence="4">
    <location>
        <begin position="45"/>
        <end position="59"/>
    </location>
</feature>
<dbReference type="Gene3D" id="1.10.565.10">
    <property type="entry name" value="Retinoid X Receptor"/>
    <property type="match status" value="1"/>
</dbReference>
<dbReference type="AlphaFoldDB" id="A0A8T0DCE5"/>
<protein>
    <recommendedName>
        <fullName evidence="6">NR LBD domain-containing protein</fullName>
    </recommendedName>
</protein>
<organism evidence="7 8">
    <name type="scientific">Paragonimus westermani</name>
    <dbReference type="NCBI Taxonomy" id="34504"/>
    <lineage>
        <taxon>Eukaryota</taxon>
        <taxon>Metazoa</taxon>
        <taxon>Spiralia</taxon>
        <taxon>Lophotrochozoa</taxon>
        <taxon>Platyhelminthes</taxon>
        <taxon>Trematoda</taxon>
        <taxon>Digenea</taxon>
        <taxon>Plagiorchiida</taxon>
        <taxon>Troglotremata</taxon>
        <taxon>Troglotrematidae</taxon>
        <taxon>Paragonimus</taxon>
    </lineage>
</organism>
<accession>A0A8T0DCE5</accession>
<keyword evidence="2" id="KW-0804">Transcription</keyword>
<dbReference type="OrthoDB" id="5952118at2759"/>
<keyword evidence="8" id="KW-1185">Reference proteome</keyword>
<evidence type="ECO:0000313" key="8">
    <source>
        <dbReference type="Proteomes" id="UP000699462"/>
    </source>
</evidence>
<dbReference type="GO" id="GO:0000978">
    <property type="term" value="F:RNA polymerase II cis-regulatory region sequence-specific DNA binding"/>
    <property type="evidence" value="ECO:0007669"/>
    <property type="project" value="TreeGrafter"/>
</dbReference>
<keyword evidence="5" id="KW-0732">Signal</keyword>
<dbReference type="GO" id="GO:0071376">
    <property type="term" value="P:cellular response to corticotropin-releasing hormone stimulus"/>
    <property type="evidence" value="ECO:0007669"/>
    <property type="project" value="TreeGrafter"/>
</dbReference>
<evidence type="ECO:0000256" key="1">
    <source>
        <dbReference type="ARBA" id="ARBA00023015"/>
    </source>
</evidence>
<evidence type="ECO:0000256" key="4">
    <source>
        <dbReference type="SAM" id="MobiDB-lite"/>
    </source>
</evidence>
<feature type="region of interest" description="Disordered" evidence="4">
    <location>
        <begin position="39"/>
        <end position="67"/>
    </location>
</feature>
<feature type="chain" id="PRO_5035832377" description="NR LBD domain-containing protein" evidence="5">
    <location>
        <begin position="22"/>
        <end position="491"/>
    </location>
</feature>
<evidence type="ECO:0000256" key="3">
    <source>
        <dbReference type="ARBA" id="ARBA00023170"/>
    </source>
</evidence>
<feature type="signal peptide" evidence="5">
    <location>
        <begin position="1"/>
        <end position="21"/>
    </location>
</feature>
<evidence type="ECO:0000256" key="5">
    <source>
        <dbReference type="SAM" id="SignalP"/>
    </source>
</evidence>